<keyword evidence="2" id="KW-1133">Transmembrane helix</keyword>
<keyword evidence="2" id="KW-0472">Membrane</keyword>
<dbReference type="Proteomes" id="UP000026961">
    <property type="component" value="Chromosome 6"/>
</dbReference>
<feature type="compositionally biased region" description="Low complexity" evidence="1">
    <location>
        <begin position="103"/>
        <end position="117"/>
    </location>
</feature>
<dbReference type="Gramene" id="OGLUM06G06830.1">
    <property type="protein sequence ID" value="OGLUM06G06830.1"/>
    <property type="gene ID" value="OGLUM06G06830"/>
</dbReference>
<evidence type="ECO:0000313" key="4">
    <source>
        <dbReference type="Proteomes" id="UP000026961"/>
    </source>
</evidence>
<evidence type="ECO:0000256" key="2">
    <source>
        <dbReference type="SAM" id="Phobius"/>
    </source>
</evidence>
<dbReference type="HOGENOM" id="CLU_1549974_0_0_1"/>
<feature type="region of interest" description="Disordered" evidence="1">
    <location>
        <begin position="91"/>
        <end position="117"/>
    </location>
</feature>
<accession>A0A0E0A6E1</accession>
<feature type="transmembrane region" description="Helical" evidence="2">
    <location>
        <begin position="41"/>
        <end position="63"/>
    </location>
</feature>
<keyword evidence="2" id="KW-0812">Transmembrane</keyword>
<evidence type="ECO:0000256" key="1">
    <source>
        <dbReference type="SAM" id="MobiDB-lite"/>
    </source>
</evidence>
<reference evidence="3" key="2">
    <citation type="submission" date="2018-05" db="EMBL/GenBank/DDBJ databases">
        <title>OgluRS3 (Oryza glumaepatula Reference Sequence Version 3).</title>
        <authorList>
            <person name="Zhang J."/>
            <person name="Kudrna D."/>
            <person name="Lee S."/>
            <person name="Talag J."/>
            <person name="Welchert J."/>
            <person name="Wing R.A."/>
        </authorList>
    </citation>
    <scope>NUCLEOTIDE SEQUENCE [LARGE SCALE GENOMIC DNA]</scope>
</reference>
<organism evidence="3">
    <name type="scientific">Oryza glumipatula</name>
    <dbReference type="NCBI Taxonomy" id="40148"/>
    <lineage>
        <taxon>Eukaryota</taxon>
        <taxon>Viridiplantae</taxon>
        <taxon>Streptophyta</taxon>
        <taxon>Embryophyta</taxon>
        <taxon>Tracheophyta</taxon>
        <taxon>Spermatophyta</taxon>
        <taxon>Magnoliopsida</taxon>
        <taxon>Liliopsida</taxon>
        <taxon>Poales</taxon>
        <taxon>Poaceae</taxon>
        <taxon>BOP clade</taxon>
        <taxon>Oryzoideae</taxon>
        <taxon>Oryzeae</taxon>
        <taxon>Oryzinae</taxon>
        <taxon>Oryza</taxon>
    </lineage>
</organism>
<dbReference type="EnsemblPlants" id="OGLUM06G06830.1">
    <property type="protein sequence ID" value="OGLUM06G06830.1"/>
    <property type="gene ID" value="OGLUM06G06830"/>
</dbReference>
<dbReference type="AlphaFoldDB" id="A0A0E0A6E1"/>
<reference evidence="3" key="1">
    <citation type="submission" date="2015-04" db="UniProtKB">
        <authorList>
            <consortium name="EnsemblPlants"/>
        </authorList>
    </citation>
    <scope>IDENTIFICATION</scope>
</reference>
<protein>
    <submittedName>
        <fullName evidence="3">Uncharacterized protein</fullName>
    </submittedName>
</protein>
<feature type="transmembrane region" description="Helical" evidence="2">
    <location>
        <begin position="12"/>
        <end position="35"/>
    </location>
</feature>
<name>A0A0E0A6E1_9ORYZ</name>
<proteinExistence type="predicted"/>
<evidence type="ECO:0000313" key="3">
    <source>
        <dbReference type="EnsemblPlants" id="OGLUM06G06830.1"/>
    </source>
</evidence>
<sequence>MTTKGVTITKIILWLWKSAMAIAVGAAAAASAFFALRKNKVTTVAPMMVAVATQTGTVAGGFLKAKARRRCAGAMVPRAGAVTAAMTKTTTRMSTRGLRPANPSKSLSASGPPSAPAPMATTMVFRRIAAMGDGAQQLRTLSPSVLTQAQLPIDLLRGSALLAVAEPLDRLNL</sequence>
<keyword evidence="4" id="KW-1185">Reference proteome</keyword>